<dbReference type="PANTHER" id="PTHR43867:SF2">
    <property type="entry name" value="CELLULOSE SYNTHASE CATALYTIC SUBUNIT A [UDP-FORMING]"/>
    <property type="match status" value="1"/>
</dbReference>
<dbReference type="InterPro" id="IPR037257">
    <property type="entry name" value="T2SS_E_N_sf"/>
</dbReference>
<keyword evidence="2" id="KW-0328">Glycosyltransferase</keyword>
<evidence type="ECO:0000256" key="6">
    <source>
        <dbReference type="ARBA" id="ARBA00023136"/>
    </source>
</evidence>
<evidence type="ECO:0000259" key="8">
    <source>
        <dbReference type="Pfam" id="PF13632"/>
    </source>
</evidence>
<proteinExistence type="predicted"/>
<evidence type="ECO:0000256" key="1">
    <source>
        <dbReference type="ARBA" id="ARBA00004141"/>
    </source>
</evidence>
<dbReference type="GO" id="GO:0016740">
    <property type="term" value="F:transferase activity"/>
    <property type="evidence" value="ECO:0007669"/>
    <property type="project" value="UniProtKB-KW"/>
</dbReference>
<sequence>MPGLNWPFLAADYFALTERVAVVVAVLILLSSVDDLLIDLWYWSRRLYRRGTAARRPAPLTPQQLSERAEQPIAIMVPAWLEYDVIAKMIENMVNVLDYRHYLVFVGTYANDAATIAEVERMRRRYRQLRRVEVPHDGPTCKADCLNWVVQAIFLHEQQNDMQFAGVVLHDSEDVLHPLELRLFNYLLPRKDMIQLPVASLPRHWYELVAGTYMDEFAECHSKDMVVRESAAGMVPSAGVGTCFSRRALLALAADTGNQPFNTGSLTEDYDIGARLARMGLRSIFVSFPVPCQVRRRRWFGLGSPREVTLQLPLSVQEFFPDTFRAAYRQRARWSLGIGLQGWEQIEWKGSFACRYLLLHDRKCIVTTLIGVFSYVLALQFLAFYVARLNGYWTVYYPLLYADNGWLLYLLWINLAAFGLRLAQRAYFVTKLYGWEHGLLSVPRVVVGNFVNFMASMRAWKLFLSYLFLGKRLAWDKTMHDFPSGAQLLQQRARLGELLRAWQSISEDELQRALDEQSRNRQPLGHILVAGGGFDEETLAEALACQTDLPRGQAGAALVRAHAARLPAALCARHRVLCVGADAAGAPLVAAGAAPPDAAVAELRDAFGRAPALCIVRDSEIAAGLRLLRGHERGGAGGAAPLGDYLIEKGLLQREVAAALLHPYRAEQHGRIGDYLVGCGAILRSALEQAAHERRAQGPSAGAP</sequence>
<evidence type="ECO:0000256" key="3">
    <source>
        <dbReference type="ARBA" id="ARBA00022679"/>
    </source>
</evidence>
<dbReference type="SUPFAM" id="SSF160246">
    <property type="entry name" value="EspE N-terminal domain-like"/>
    <property type="match status" value="1"/>
</dbReference>
<keyword evidence="10" id="KW-1185">Reference proteome</keyword>
<organism evidence="9 10">
    <name type="scientific">Janthinobacterium fluminis</name>
    <dbReference type="NCBI Taxonomy" id="2987524"/>
    <lineage>
        <taxon>Bacteria</taxon>
        <taxon>Pseudomonadati</taxon>
        <taxon>Pseudomonadota</taxon>
        <taxon>Betaproteobacteria</taxon>
        <taxon>Burkholderiales</taxon>
        <taxon>Oxalobacteraceae</taxon>
        <taxon>Janthinobacterium</taxon>
    </lineage>
</organism>
<dbReference type="InterPro" id="IPR001173">
    <property type="entry name" value="Glyco_trans_2-like"/>
</dbReference>
<dbReference type="EMBL" id="JAQQXR010000004">
    <property type="protein sequence ID" value="MDC8758288.1"/>
    <property type="molecule type" value="Genomic_DNA"/>
</dbReference>
<evidence type="ECO:0000256" key="7">
    <source>
        <dbReference type="SAM" id="Phobius"/>
    </source>
</evidence>
<dbReference type="NCBIfam" id="NF011305">
    <property type="entry name" value="PRK14716.1-3"/>
    <property type="match status" value="1"/>
</dbReference>
<dbReference type="Proteomes" id="UP001221208">
    <property type="component" value="Unassembled WGS sequence"/>
</dbReference>
<dbReference type="RefSeq" id="WP_273671248.1">
    <property type="nucleotide sequence ID" value="NZ_JAQQXR010000004.1"/>
</dbReference>
<evidence type="ECO:0000256" key="5">
    <source>
        <dbReference type="ARBA" id="ARBA00022989"/>
    </source>
</evidence>
<evidence type="ECO:0000256" key="4">
    <source>
        <dbReference type="ARBA" id="ARBA00022692"/>
    </source>
</evidence>
<dbReference type="NCBIfam" id="NF012033">
    <property type="entry name" value="PRK15489.1"/>
    <property type="match status" value="1"/>
</dbReference>
<keyword evidence="3 9" id="KW-0808">Transferase</keyword>
<feature type="transmembrane region" description="Helical" evidence="7">
    <location>
        <begin position="20"/>
        <end position="42"/>
    </location>
</feature>
<name>A0ABT5JZY4_9BURK</name>
<dbReference type="Gene3D" id="3.90.550.10">
    <property type="entry name" value="Spore Coat Polysaccharide Biosynthesis Protein SpsA, Chain A"/>
    <property type="match status" value="1"/>
</dbReference>
<feature type="transmembrane region" description="Helical" evidence="7">
    <location>
        <begin position="406"/>
        <end position="423"/>
    </location>
</feature>
<gene>
    <name evidence="9" type="ORF">OIK44_11875</name>
</gene>
<dbReference type="PANTHER" id="PTHR43867">
    <property type="entry name" value="CELLULOSE SYNTHASE CATALYTIC SUBUNIT A [UDP-FORMING]"/>
    <property type="match status" value="1"/>
</dbReference>
<evidence type="ECO:0000313" key="9">
    <source>
        <dbReference type="EMBL" id="MDC8758288.1"/>
    </source>
</evidence>
<dbReference type="InterPro" id="IPR050321">
    <property type="entry name" value="Glycosyltr_2/OpgH_subfam"/>
</dbReference>
<dbReference type="Pfam" id="PF13632">
    <property type="entry name" value="Glyco_trans_2_3"/>
    <property type="match status" value="1"/>
</dbReference>
<reference evidence="9 10" key="1">
    <citation type="submission" date="2022-10" db="EMBL/GenBank/DDBJ databases">
        <title>Janthinobacterium sp. hw3 Genome sequencing.</title>
        <authorList>
            <person name="Park S."/>
        </authorList>
    </citation>
    <scope>NUCLEOTIDE SEQUENCE [LARGE SCALE GENOMIC DNA]</scope>
    <source>
        <strain evidence="10">hw3</strain>
    </source>
</reference>
<dbReference type="InterPro" id="IPR029044">
    <property type="entry name" value="Nucleotide-diphossugar_trans"/>
</dbReference>
<dbReference type="SUPFAM" id="SSF53448">
    <property type="entry name" value="Nucleotide-diphospho-sugar transferases"/>
    <property type="match status" value="1"/>
</dbReference>
<evidence type="ECO:0000256" key="2">
    <source>
        <dbReference type="ARBA" id="ARBA00022676"/>
    </source>
</evidence>
<comment type="caution">
    <text evidence="9">The sequence shown here is derived from an EMBL/GenBank/DDBJ whole genome shotgun (WGS) entry which is preliminary data.</text>
</comment>
<feature type="transmembrane region" description="Helical" evidence="7">
    <location>
        <begin position="365"/>
        <end position="386"/>
    </location>
</feature>
<comment type="subcellular location">
    <subcellularLocation>
        <location evidence="1">Membrane</location>
        <topology evidence="1">Multi-pass membrane protein</topology>
    </subcellularLocation>
</comment>
<evidence type="ECO:0000313" key="10">
    <source>
        <dbReference type="Proteomes" id="UP001221208"/>
    </source>
</evidence>
<feature type="domain" description="Glycosyltransferase 2-like" evidence="8">
    <location>
        <begin position="167"/>
        <end position="386"/>
    </location>
</feature>
<keyword evidence="6 7" id="KW-0472">Membrane</keyword>
<protein>
    <submittedName>
        <fullName evidence="9">Glycosyl transferase family protein</fullName>
    </submittedName>
</protein>
<accession>A0ABT5JZY4</accession>
<keyword evidence="5 7" id="KW-1133">Transmembrane helix</keyword>
<keyword evidence="4 7" id="KW-0812">Transmembrane</keyword>